<keyword evidence="3 4" id="KW-0408">Iron</keyword>
<gene>
    <name evidence="7" type="ORF">SAMN05443550_105167</name>
</gene>
<dbReference type="PROSITE" id="PS51007">
    <property type="entry name" value="CYTC"/>
    <property type="match status" value="1"/>
</dbReference>
<keyword evidence="5" id="KW-0732">Signal</keyword>
<sequence length="118" mass="12363">MIKQKTLLAGITIAYLLLAACTKKQAEELKPAAPGAPVTAVSYATDIGPLFQTKCNGCHAAGRSGSSSWTFNGYNSVVSNANRINNSVLVTKSMPLGGSLTSAELQSVKAWFDQGMPQ</sequence>
<dbReference type="GO" id="GO:0009055">
    <property type="term" value="F:electron transfer activity"/>
    <property type="evidence" value="ECO:0007669"/>
    <property type="project" value="InterPro"/>
</dbReference>
<dbReference type="PROSITE" id="PS51257">
    <property type="entry name" value="PROKAR_LIPOPROTEIN"/>
    <property type="match status" value="1"/>
</dbReference>
<evidence type="ECO:0000313" key="8">
    <source>
        <dbReference type="Proteomes" id="UP000198850"/>
    </source>
</evidence>
<dbReference type="InterPro" id="IPR036909">
    <property type="entry name" value="Cyt_c-like_dom_sf"/>
</dbReference>
<feature type="domain" description="Cytochrome c" evidence="6">
    <location>
        <begin position="42"/>
        <end position="116"/>
    </location>
</feature>
<organism evidence="7 8">
    <name type="scientific">Pedobacter hartonius</name>
    <dbReference type="NCBI Taxonomy" id="425514"/>
    <lineage>
        <taxon>Bacteria</taxon>
        <taxon>Pseudomonadati</taxon>
        <taxon>Bacteroidota</taxon>
        <taxon>Sphingobacteriia</taxon>
        <taxon>Sphingobacteriales</taxon>
        <taxon>Sphingobacteriaceae</taxon>
        <taxon>Pedobacter</taxon>
    </lineage>
</organism>
<dbReference type="STRING" id="425514.SAMN05443550_105167"/>
<dbReference type="GO" id="GO:0046872">
    <property type="term" value="F:metal ion binding"/>
    <property type="evidence" value="ECO:0007669"/>
    <property type="project" value="UniProtKB-KW"/>
</dbReference>
<dbReference type="GO" id="GO:0020037">
    <property type="term" value="F:heme binding"/>
    <property type="evidence" value="ECO:0007669"/>
    <property type="project" value="InterPro"/>
</dbReference>
<evidence type="ECO:0000256" key="2">
    <source>
        <dbReference type="ARBA" id="ARBA00022723"/>
    </source>
</evidence>
<reference evidence="7 8" key="1">
    <citation type="submission" date="2016-10" db="EMBL/GenBank/DDBJ databases">
        <authorList>
            <person name="de Groot N.N."/>
        </authorList>
    </citation>
    <scope>NUCLEOTIDE SEQUENCE [LARGE SCALE GENOMIC DNA]</scope>
    <source>
        <strain evidence="7 8">DSM 19033</strain>
    </source>
</reference>
<keyword evidence="8" id="KW-1185">Reference proteome</keyword>
<name>A0A1H4DZJ0_9SPHI</name>
<dbReference type="AlphaFoldDB" id="A0A1H4DZJ0"/>
<evidence type="ECO:0000259" key="6">
    <source>
        <dbReference type="PROSITE" id="PS51007"/>
    </source>
</evidence>
<evidence type="ECO:0000313" key="7">
    <source>
        <dbReference type="EMBL" id="SEA77987.1"/>
    </source>
</evidence>
<feature type="chain" id="PRO_5011793996" description="Cytochrome c domain-containing protein" evidence="5">
    <location>
        <begin position="27"/>
        <end position="118"/>
    </location>
</feature>
<evidence type="ECO:0000256" key="5">
    <source>
        <dbReference type="SAM" id="SignalP"/>
    </source>
</evidence>
<dbReference type="RefSeq" id="WP_090556668.1">
    <property type="nucleotide sequence ID" value="NZ_FNRA01000005.1"/>
</dbReference>
<accession>A0A1H4DZJ0</accession>
<keyword evidence="2 4" id="KW-0479">Metal-binding</keyword>
<proteinExistence type="predicted"/>
<dbReference type="SUPFAM" id="SSF46626">
    <property type="entry name" value="Cytochrome c"/>
    <property type="match status" value="1"/>
</dbReference>
<evidence type="ECO:0000256" key="3">
    <source>
        <dbReference type="ARBA" id="ARBA00023004"/>
    </source>
</evidence>
<evidence type="ECO:0000256" key="1">
    <source>
        <dbReference type="ARBA" id="ARBA00022617"/>
    </source>
</evidence>
<keyword evidence="1 4" id="KW-0349">Heme</keyword>
<dbReference type="EMBL" id="FNRA01000005">
    <property type="protein sequence ID" value="SEA77987.1"/>
    <property type="molecule type" value="Genomic_DNA"/>
</dbReference>
<dbReference type="InterPro" id="IPR009056">
    <property type="entry name" value="Cyt_c-like_dom"/>
</dbReference>
<protein>
    <recommendedName>
        <fullName evidence="6">Cytochrome c domain-containing protein</fullName>
    </recommendedName>
</protein>
<dbReference type="OrthoDB" id="708774at2"/>
<evidence type="ECO:0000256" key="4">
    <source>
        <dbReference type="PROSITE-ProRule" id="PRU00433"/>
    </source>
</evidence>
<dbReference type="Proteomes" id="UP000198850">
    <property type="component" value="Unassembled WGS sequence"/>
</dbReference>
<feature type="signal peptide" evidence="5">
    <location>
        <begin position="1"/>
        <end position="26"/>
    </location>
</feature>